<feature type="coiled-coil region" evidence="1">
    <location>
        <begin position="139"/>
        <end position="187"/>
    </location>
</feature>
<sequence>MKKNLILLIVLAVAGIGFAFYTDISADNPYYAAIQRAVNSGIFTAVYDDAEKFEGITPVTRFEMAVMINKLLDYTDESKIPLVTELNKIALDLEAMEKHFSEFSNKAELSLRVAQEMEENFTRFLEKYDLRVNEVDKHLSELSMKLDEIETAVKTIEENINGISLVINSHEEKIEKLESELKEANLSEMKDTVKTNTSELNRLSKDIDSISSQMRIYMISLLLIGVLATIGIFIK</sequence>
<dbReference type="STRING" id="1453497.AT15_08395"/>
<accession>A0A176K1G6</accession>
<dbReference type="RefSeq" id="WP_068346726.1">
    <property type="nucleotide sequence ID" value="NZ_JFHK01000005.1"/>
</dbReference>
<keyword evidence="2" id="KW-0472">Membrane</keyword>
<dbReference type="PROSITE" id="PS51272">
    <property type="entry name" value="SLH"/>
    <property type="match status" value="1"/>
</dbReference>
<protein>
    <recommendedName>
        <fullName evidence="3">SLH domain-containing protein</fullName>
    </recommendedName>
</protein>
<evidence type="ECO:0000259" key="3">
    <source>
        <dbReference type="PROSITE" id="PS51272"/>
    </source>
</evidence>
<organism evidence="4 5">
    <name type="scientific">Kosmotoga arenicorallina S304</name>
    <dbReference type="NCBI Taxonomy" id="1453497"/>
    <lineage>
        <taxon>Bacteria</taxon>
        <taxon>Thermotogati</taxon>
        <taxon>Thermotogota</taxon>
        <taxon>Thermotogae</taxon>
        <taxon>Kosmotogales</taxon>
        <taxon>Kosmotogaceae</taxon>
        <taxon>Kosmotoga</taxon>
    </lineage>
</organism>
<name>A0A176K1G6_9BACT</name>
<keyword evidence="2" id="KW-0812">Transmembrane</keyword>
<evidence type="ECO:0000256" key="2">
    <source>
        <dbReference type="SAM" id="Phobius"/>
    </source>
</evidence>
<dbReference type="PATRIC" id="fig|1453497.3.peg.1666"/>
<evidence type="ECO:0000313" key="5">
    <source>
        <dbReference type="Proteomes" id="UP000077339"/>
    </source>
</evidence>
<keyword evidence="5" id="KW-1185">Reference proteome</keyword>
<gene>
    <name evidence="4" type="ORF">AT15_08395</name>
</gene>
<dbReference type="OrthoDB" id="41570at2"/>
<keyword evidence="2" id="KW-1133">Transmembrane helix</keyword>
<proteinExistence type="predicted"/>
<dbReference type="AlphaFoldDB" id="A0A176K1G6"/>
<reference evidence="4 5" key="1">
    <citation type="submission" date="2014-02" db="EMBL/GenBank/DDBJ databases">
        <title>Kosmotoga genome sequencing.</title>
        <authorList>
            <person name="Pollo S.M."/>
            <person name="Charchuk R."/>
            <person name="Nesbo C.L."/>
        </authorList>
    </citation>
    <scope>NUCLEOTIDE SEQUENCE [LARGE SCALE GENOMIC DNA]</scope>
    <source>
        <strain evidence="4 5">S304</strain>
    </source>
</reference>
<feature type="transmembrane region" description="Helical" evidence="2">
    <location>
        <begin position="214"/>
        <end position="234"/>
    </location>
</feature>
<keyword evidence="1" id="KW-0175">Coiled coil</keyword>
<dbReference type="InterPro" id="IPR001119">
    <property type="entry name" value="SLH_dom"/>
</dbReference>
<comment type="caution">
    <text evidence="4">The sequence shown here is derived from an EMBL/GenBank/DDBJ whole genome shotgun (WGS) entry which is preliminary data.</text>
</comment>
<dbReference type="EMBL" id="JFHK01000005">
    <property type="protein sequence ID" value="OAA30988.1"/>
    <property type="molecule type" value="Genomic_DNA"/>
</dbReference>
<dbReference type="Gene3D" id="1.20.5.340">
    <property type="match status" value="1"/>
</dbReference>
<dbReference type="Proteomes" id="UP000077339">
    <property type="component" value="Unassembled WGS sequence"/>
</dbReference>
<feature type="domain" description="SLH" evidence="3">
    <location>
        <begin position="17"/>
        <end position="82"/>
    </location>
</feature>
<evidence type="ECO:0000256" key="1">
    <source>
        <dbReference type="SAM" id="Coils"/>
    </source>
</evidence>
<evidence type="ECO:0000313" key="4">
    <source>
        <dbReference type="EMBL" id="OAA30988.1"/>
    </source>
</evidence>